<sequence>MGRKTNAALLVPLATVDTKNPLDFVNMVGGRPDIHFYWKEEAGKKPRLIGNPNKPTRRLHEVFGHYIREGIIAMGDNENYPLRRLPSSTAFVKDSNPLKNAEKHAGGKFFYIADIWNAYPSVDLERLTVLIVYIRKYDEYKFDFSLSMLGQNYLFQHELTGDSLYPSVHAFLESYCGGIRGRGLAVGGPLSPYLFNLYCEAYVDASLRKLCDKYDIAFTRYADDFVFSRNKPIVGEIREDIRRCITRAGFHVNHRKSKVLSREMGTVFVTKMGLRNDPGKGTAILVFSQKKRRRLHGMIGSYLVGRTDWPQKVKGFISEFIYYYKNVVVPTATDRKTFGLCKKFEAEWAKYEYR</sequence>
<dbReference type="PROSITE" id="PS50878">
    <property type="entry name" value="RT_POL"/>
    <property type="match status" value="1"/>
</dbReference>
<dbReference type="InterPro" id="IPR000477">
    <property type="entry name" value="RT_dom"/>
</dbReference>
<name>A0A1G2CTQ5_9BACT</name>
<dbReference type="InterPro" id="IPR043502">
    <property type="entry name" value="DNA/RNA_pol_sf"/>
</dbReference>
<accession>A0A1G2CTQ5</accession>
<evidence type="ECO:0000259" key="1">
    <source>
        <dbReference type="PROSITE" id="PS50878"/>
    </source>
</evidence>
<dbReference type="Proteomes" id="UP000178841">
    <property type="component" value="Unassembled WGS sequence"/>
</dbReference>
<organism evidence="2 3">
    <name type="scientific">Candidatus Lloydbacteria bacterium RIFCSPHIGHO2_01_FULL_41_20</name>
    <dbReference type="NCBI Taxonomy" id="1798657"/>
    <lineage>
        <taxon>Bacteria</taxon>
        <taxon>Candidatus Lloydiibacteriota</taxon>
    </lineage>
</organism>
<dbReference type="SUPFAM" id="SSF56672">
    <property type="entry name" value="DNA/RNA polymerases"/>
    <property type="match status" value="1"/>
</dbReference>
<proteinExistence type="predicted"/>
<evidence type="ECO:0000313" key="2">
    <source>
        <dbReference type="EMBL" id="OGZ04041.1"/>
    </source>
</evidence>
<reference evidence="2 3" key="1">
    <citation type="journal article" date="2016" name="Nat. Commun.">
        <title>Thousands of microbial genomes shed light on interconnected biogeochemical processes in an aquifer system.</title>
        <authorList>
            <person name="Anantharaman K."/>
            <person name="Brown C.T."/>
            <person name="Hug L.A."/>
            <person name="Sharon I."/>
            <person name="Castelle C.J."/>
            <person name="Probst A.J."/>
            <person name="Thomas B.C."/>
            <person name="Singh A."/>
            <person name="Wilkins M.J."/>
            <person name="Karaoz U."/>
            <person name="Brodie E.L."/>
            <person name="Williams K.H."/>
            <person name="Hubbard S.S."/>
            <person name="Banfield J.F."/>
        </authorList>
    </citation>
    <scope>NUCLEOTIDE SEQUENCE [LARGE SCALE GENOMIC DNA]</scope>
</reference>
<protein>
    <recommendedName>
        <fullName evidence="1">Reverse transcriptase domain-containing protein</fullName>
    </recommendedName>
</protein>
<dbReference type="AlphaFoldDB" id="A0A1G2CTQ5"/>
<dbReference type="Pfam" id="PF00078">
    <property type="entry name" value="RVT_1"/>
    <property type="match status" value="1"/>
</dbReference>
<feature type="domain" description="Reverse transcriptase" evidence="1">
    <location>
        <begin position="1"/>
        <end position="276"/>
    </location>
</feature>
<dbReference type="EMBL" id="MHLH01000012">
    <property type="protein sequence ID" value="OGZ04041.1"/>
    <property type="molecule type" value="Genomic_DNA"/>
</dbReference>
<evidence type="ECO:0000313" key="3">
    <source>
        <dbReference type="Proteomes" id="UP000178841"/>
    </source>
</evidence>
<gene>
    <name evidence="2" type="ORF">A2648_00380</name>
</gene>
<comment type="caution">
    <text evidence="2">The sequence shown here is derived from an EMBL/GenBank/DDBJ whole genome shotgun (WGS) entry which is preliminary data.</text>
</comment>